<dbReference type="InterPro" id="IPR029060">
    <property type="entry name" value="PIN-like_dom_sf"/>
</dbReference>
<sequence length="131" mass="13853">MIVVDTSALMAILLGEPQADACMDLLEATKTLIISTGTMAEALIVADRRGVGAEMRRLLDGLGFESETVSPAGAGRIADAYGRWGKGIHPAGLNFGDCFAYSLAQQYDVPLLFVGEDFTHTDVRSALSSIS</sequence>
<evidence type="ECO:0000313" key="7">
    <source>
        <dbReference type="EMBL" id="KTQ96323.1"/>
    </source>
</evidence>
<name>A0A175RBV4_9HYPH</name>
<reference evidence="7 8" key="1">
    <citation type="journal article" date="2016" name="Front. Microbiol.">
        <title>Genomic Resource of Rice Seed Associated Bacteria.</title>
        <authorList>
            <person name="Midha S."/>
            <person name="Bansal K."/>
            <person name="Sharma S."/>
            <person name="Kumar N."/>
            <person name="Patil P.P."/>
            <person name="Chaudhry V."/>
            <person name="Patil P.B."/>
        </authorList>
    </citation>
    <scope>NUCLEOTIDE SEQUENCE [LARGE SCALE GENOMIC DNA]</scope>
    <source>
        <strain evidence="7 8">NS226</strain>
    </source>
</reference>
<dbReference type="GO" id="GO:0004540">
    <property type="term" value="F:RNA nuclease activity"/>
    <property type="evidence" value="ECO:0007669"/>
    <property type="project" value="InterPro"/>
</dbReference>
<feature type="binding site" evidence="5">
    <location>
        <position position="97"/>
    </location>
    <ligand>
        <name>Mg(2+)</name>
        <dbReference type="ChEBI" id="CHEBI:18420"/>
    </ligand>
</feature>
<feature type="binding site" evidence="5">
    <location>
        <position position="5"/>
    </location>
    <ligand>
        <name>Mg(2+)</name>
        <dbReference type="ChEBI" id="CHEBI:18420"/>
    </ligand>
</feature>
<dbReference type="EMBL" id="LDPZ01000016">
    <property type="protein sequence ID" value="KTQ96323.1"/>
    <property type="molecule type" value="Genomic_DNA"/>
</dbReference>
<dbReference type="Gene3D" id="3.40.50.1010">
    <property type="entry name" value="5'-nuclease"/>
    <property type="match status" value="1"/>
</dbReference>
<accession>A0A175RBV4</accession>
<keyword evidence="5" id="KW-0460">Magnesium</keyword>
<dbReference type="AlphaFoldDB" id="A0A175RBV4"/>
<dbReference type="CDD" id="cd09871">
    <property type="entry name" value="PIN_MtVapC28-VapC30-like"/>
    <property type="match status" value="1"/>
</dbReference>
<keyword evidence="4 5" id="KW-0378">Hydrolase</keyword>
<dbReference type="RefSeq" id="WP_058634554.1">
    <property type="nucleotide sequence ID" value="NZ_LDPZ01000016.1"/>
</dbReference>
<evidence type="ECO:0000256" key="5">
    <source>
        <dbReference type="HAMAP-Rule" id="MF_00265"/>
    </source>
</evidence>
<keyword evidence="3 5" id="KW-0479">Metal-binding</keyword>
<dbReference type="GO" id="GO:0000287">
    <property type="term" value="F:magnesium ion binding"/>
    <property type="evidence" value="ECO:0007669"/>
    <property type="project" value="UniProtKB-UniRule"/>
</dbReference>
<dbReference type="HAMAP" id="MF_00265">
    <property type="entry name" value="VapC_Nob1"/>
    <property type="match status" value="1"/>
</dbReference>
<dbReference type="EC" id="3.1.-.-" evidence="5"/>
<dbReference type="Proteomes" id="UP000078272">
    <property type="component" value="Unassembled WGS sequence"/>
</dbReference>
<feature type="domain" description="PIN" evidence="6">
    <location>
        <begin position="2"/>
        <end position="122"/>
    </location>
</feature>
<evidence type="ECO:0000256" key="3">
    <source>
        <dbReference type="ARBA" id="ARBA00022723"/>
    </source>
</evidence>
<dbReference type="InterPro" id="IPR002716">
    <property type="entry name" value="PIN_dom"/>
</dbReference>
<comment type="cofactor">
    <cofactor evidence="5">
        <name>Mg(2+)</name>
        <dbReference type="ChEBI" id="CHEBI:18420"/>
    </cofactor>
</comment>
<evidence type="ECO:0000256" key="4">
    <source>
        <dbReference type="ARBA" id="ARBA00022801"/>
    </source>
</evidence>
<organism evidence="7 8">
    <name type="scientific">Aureimonas ureilytica</name>
    <dbReference type="NCBI Taxonomy" id="401562"/>
    <lineage>
        <taxon>Bacteria</taxon>
        <taxon>Pseudomonadati</taxon>
        <taxon>Pseudomonadota</taxon>
        <taxon>Alphaproteobacteria</taxon>
        <taxon>Hyphomicrobiales</taxon>
        <taxon>Aurantimonadaceae</taxon>
        <taxon>Aureimonas</taxon>
    </lineage>
</organism>
<protein>
    <recommendedName>
        <fullName evidence="5">Ribonuclease VapC</fullName>
        <shortName evidence="5">RNase VapC</shortName>
        <ecNumber evidence="5">3.1.-.-</ecNumber>
    </recommendedName>
    <alternativeName>
        <fullName evidence="5">Toxin VapC</fullName>
    </alternativeName>
</protein>
<dbReference type="Pfam" id="PF01850">
    <property type="entry name" value="PIN"/>
    <property type="match status" value="1"/>
</dbReference>
<keyword evidence="2 5" id="KW-0540">Nuclease</keyword>
<dbReference type="GO" id="GO:0016787">
    <property type="term" value="F:hydrolase activity"/>
    <property type="evidence" value="ECO:0007669"/>
    <property type="project" value="UniProtKB-KW"/>
</dbReference>
<evidence type="ECO:0000313" key="8">
    <source>
        <dbReference type="Proteomes" id="UP000078272"/>
    </source>
</evidence>
<comment type="caution">
    <text evidence="7">The sequence shown here is derived from an EMBL/GenBank/DDBJ whole genome shotgun (WGS) entry which is preliminary data.</text>
</comment>
<evidence type="ECO:0000256" key="2">
    <source>
        <dbReference type="ARBA" id="ARBA00022722"/>
    </source>
</evidence>
<evidence type="ECO:0000259" key="6">
    <source>
        <dbReference type="Pfam" id="PF01850"/>
    </source>
</evidence>
<comment type="function">
    <text evidence="5">Toxic component of a toxin-antitoxin (TA) system. An RNase.</text>
</comment>
<dbReference type="PATRIC" id="fig|401562.3.peg.964"/>
<gene>
    <name evidence="5" type="primary">vapC</name>
    <name evidence="7" type="ORF">NS226_08100</name>
</gene>
<dbReference type="SUPFAM" id="SSF88723">
    <property type="entry name" value="PIN domain-like"/>
    <property type="match status" value="1"/>
</dbReference>
<dbReference type="OrthoDB" id="32625at2"/>
<dbReference type="GO" id="GO:0090729">
    <property type="term" value="F:toxin activity"/>
    <property type="evidence" value="ECO:0007669"/>
    <property type="project" value="UniProtKB-KW"/>
</dbReference>
<comment type="similarity">
    <text evidence="5">Belongs to the PINc/VapC protein family.</text>
</comment>
<keyword evidence="5" id="KW-0800">Toxin</keyword>
<evidence type="ECO:0000256" key="1">
    <source>
        <dbReference type="ARBA" id="ARBA00022649"/>
    </source>
</evidence>
<dbReference type="InterPro" id="IPR022907">
    <property type="entry name" value="VapC_family"/>
</dbReference>
<keyword evidence="1 5" id="KW-1277">Toxin-antitoxin system</keyword>
<proteinExistence type="inferred from homology"/>